<organism evidence="2">
    <name type="scientific">marine sediment metagenome</name>
    <dbReference type="NCBI Taxonomy" id="412755"/>
    <lineage>
        <taxon>unclassified sequences</taxon>
        <taxon>metagenomes</taxon>
        <taxon>ecological metagenomes</taxon>
    </lineage>
</organism>
<protein>
    <recommendedName>
        <fullName evidence="1">Phenylalanyl tRNA synthetase beta chain core domain-containing protein</fullName>
    </recommendedName>
</protein>
<dbReference type="Gene3D" id="3.30.930.10">
    <property type="entry name" value="Bira Bifunctional Protein, Domain 2"/>
    <property type="match status" value="1"/>
</dbReference>
<dbReference type="Pfam" id="PF17759">
    <property type="entry name" value="tRNA_synthFbeta"/>
    <property type="match status" value="1"/>
</dbReference>
<gene>
    <name evidence="2" type="ORF">LCGC14_2686900</name>
</gene>
<dbReference type="SUPFAM" id="SSF55681">
    <property type="entry name" value="Class II aaRS and biotin synthetases"/>
    <property type="match status" value="1"/>
</dbReference>
<accession>A0A0F8ZJR3</accession>
<comment type="caution">
    <text evidence="2">The sequence shown here is derived from an EMBL/GenBank/DDBJ whole genome shotgun (WGS) entry which is preliminary data.</text>
</comment>
<proteinExistence type="predicted"/>
<feature type="domain" description="Phenylalanyl tRNA synthetase beta chain core" evidence="1">
    <location>
        <begin position="4"/>
        <end position="108"/>
    </location>
</feature>
<evidence type="ECO:0000259" key="1">
    <source>
        <dbReference type="Pfam" id="PF17759"/>
    </source>
</evidence>
<feature type="non-terminal residue" evidence="2">
    <location>
        <position position="1"/>
    </location>
</feature>
<sequence length="114" mass="12550">PYPQKMFETGTVFSKGNPVNEEIHLACVNAHNDANFSEIKSIMQSTLKTGFNIECNTKTSSHPTFAEGSTAEIIINGKPYGIIGEIDSKVKEENFKIRVPVVGFEIKLSGLIFD</sequence>
<name>A0A0F8ZJR3_9ZZZZ</name>
<dbReference type="AlphaFoldDB" id="A0A0F8ZJR3"/>
<dbReference type="InterPro" id="IPR045864">
    <property type="entry name" value="aa-tRNA-synth_II/BPL/LPL"/>
</dbReference>
<evidence type="ECO:0000313" key="2">
    <source>
        <dbReference type="EMBL" id="KKK94032.1"/>
    </source>
</evidence>
<dbReference type="EMBL" id="LAZR01047520">
    <property type="protein sequence ID" value="KKK94032.1"/>
    <property type="molecule type" value="Genomic_DNA"/>
</dbReference>
<dbReference type="InterPro" id="IPR041616">
    <property type="entry name" value="PheRS_beta_core"/>
</dbReference>
<reference evidence="2" key="1">
    <citation type="journal article" date="2015" name="Nature">
        <title>Complex archaea that bridge the gap between prokaryotes and eukaryotes.</title>
        <authorList>
            <person name="Spang A."/>
            <person name="Saw J.H."/>
            <person name="Jorgensen S.L."/>
            <person name="Zaremba-Niedzwiedzka K."/>
            <person name="Martijn J."/>
            <person name="Lind A.E."/>
            <person name="van Eijk R."/>
            <person name="Schleper C."/>
            <person name="Guy L."/>
            <person name="Ettema T.J."/>
        </authorList>
    </citation>
    <scope>NUCLEOTIDE SEQUENCE</scope>
</reference>